<gene>
    <name evidence="3" type="primary">LOC103514901</name>
</gene>
<evidence type="ECO:0000313" key="2">
    <source>
        <dbReference type="Proteomes" id="UP000079169"/>
    </source>
</evidence>
<feature type="compositionally biased region" description="Polar residues" evidence="1">
    <location>
        <begin position="602"/>
        <end position="611"/>
    </location>
</feature>
<name>A0A3Q0J9B5_DIACI</name>
<proteinExistence type="predicted"/>
<dbReference type="Proteomes" id="UP000079169">
    <property type="component" value="Unplaced"/>
</dbReference>
<dbReference type="AlphaFoldDB" id="A0A3Q0J9B5"/>
<accession>A0A3Q0J9B5</accession>
<feature type="compositionally biased region" description="Low complexity" evidence="1">
    <location>
        <begin position="570"/>
        <end position="586"/>
    </location>
</feature>
<organism evidence="2 3">
    <name type="scientific">Diaphorina citri</name>
    <name type="common">Asian citrus psyllid</name>
    <dbReference type="NCBI Taxonomy" id="121845"/>
    <lineage>
        <taxon>Eukaryota</taxon>
        <taxon>Metazoa</taxon>
        <taxon>Ecdysozoa</taxon>
        <taxon>Arthropoda</taxon>
        <taxon>Hexapoda</taxon>
        <taxon>Insecta</taxon>
        <taxon>Pterygota</taxon>
        <taxon>Neoptera</taxon>
        <taxon>Paraneoptera</taxon>
        <taxon>Hemiptera</taxon>
        <taxon>Sternorrhyncha</taxon>
        <taxon>Psylloidea</taxon>
        <taxon>Psyllidae</taxon>
        <taxon>Diaphorininae</taxon>
        <taxon>Diaphorina</taxon>
    </lineage>
</organism>
<feature type="compositionally biased region" description="Polar residues" evidence="1">
    <location>
        <begin position="538"/>
        <end position="556"/>
    </location>
</feature>
<feature type="compositionally biased region" description="Polar residues" evidence="1">
    <location>
        <begin position="55"/>
        <end position="71"/>
    </location>
</feature>
<evidence type="ECO:0000256" key="1">
    <source>
        <dbReference type="SAM" id="MobiDB-lite"/>
    </source>
</evidence>
<dbReference type="KEGG" id="dci:103514901"/>
<sequence>MSTKSNIVRIEIPTSSSIFIRSNTNRETVVTIQHDNEENNVVIIASPERYKNKIGESNTQSCQNPMSSENVSSEEIEGQSKNLQPMESMSSEEIEGQSKNLDSMERMSSDEIEGQSKNLELMESNRTELQKTGKKIVVTDKRVTRSAARIIGKISSNMVLRSGTKLSKCDQYKVRNGLRKHASKEILSTNRNVGKEYTPLVTKEREDKLNTTNSRNIDGEIKENKLRKLPIRPGTRVIITRTMARIITRRQARSKVSEIIGKRKVACKMKRKLGHRTKPARNTKKNIASAEPTRNTKTNIVNDNAANLRTKRIVKPINLEDFVYTYTKPNRVTRKHTPADPIRQITKRHDQSPRKFLKLKSSGKIVKKLEGNNRNYILFTGRKIFVDNINIIKRMNWNCRIVLKPIRFQATTNKHLNYRSEIIEQMYHDKFDQNRHENELYRANSFHTYAKKLVTVLSCMQPNESIFSQPENYESIERNLEVTPDIKQNELEKLAKENLDTLVSNAESSSASTKHGAELGIITRSRLNLDKETESSTQYNIYRDNSSQFQVEQSGRTSKENNEEHSGGLKQSSTITKISTRSSSQKNKTVQTRQLYPIGTRSIHSPNPSHRYNTRKRVNSNRHQPPYHTRKSGIHNLKFCESSPKFQSDRNSSSTLPTNPELQCTVREDLEYTRKVRAVRYLHLEPKQLVEATDVKTKDDPVIAPIPHTKKSKLYRLPLHLLLELETLNLSQKTRNKNTLGVPSSKMVVLRTSRINHLQSACISRRVSPRLTRTHLKPHSAYVLSLTP</sequence>
<dbReference type="RefSeq" id="XP_026683548.1">
    <property type="nucleotide sequence ID" value="XM_026827747.1"/>
</dbReference>
<reference evidence="3" key="1">
    <citation type="submission" date="2025-08" db="UniProtKB">
        <authorList>
            <consortium name="RefSeq"/>
        </authorList>
    </citation>
    <scope>IDENTIFICATION</scope>
</reference>
<feature type="compositionally biased region" description="Basic and acidic residues" evidence="1">
    <location>
        <begin position="557"/>
        <end position="567"/>
    </location>
</feature>
<feature type="region of interest" description="Disordered" evidence="1">
    <location>
        <begin position="55"/>
        <end position="102"/>
    </location>
</feature>
<dbReference type="GeneID" id="103514901"/>
<keyword evidence="2" id="KW-1185">Reference proteome</keyword>
<protein>
    <submittedName>
        <fullName evidence="3">Uncharacterized protein LOC103514901 isoform X1</fullName>
    </submittedName>
</protein>
<feature type="region of interest" description="Disordered" evidence="1">
    <location>
        <begin position="538"/>
        <end position="631"/>
    </location>
</feature>
<feature type="compositionally biased region" description="Polar residues" evidence="1">
    <location>
        <begin position="78"/>
        <end position="89"/>
    </location>
</feature>
<evidence type="ECO:0000313" key="3">
    <source>
        <dbReference type="RefSeq" id="XP_026683548.1"/>
    </source>
</evidence>
<dbReference type="PaxDb" id="121845-A0A3Q0J9B5"/>